<dbReference type="PROSITE" id="PS00180">
    <property type="entry name" value="GLNA_1"/>
    <property type="match status" value="1"/>
</dbReference>
<feature type="domain" description="GS beta-grasp" evidence="10">
    <location>
        <begin position="43"/>
        <end position="133"/>
    </location>
</feature>
<dbReference type="Pfam" id="PF00120">
    <property type="entry name" value="Gln-synt_C"/>
    <property type="match status" value="1"/>
</dbReference>
<evidence type="ECO:0000256" key="1">
    <source>
        <dbReference type="ARBA" id="ARBA00009897"/>
    </source>
</evidence>
<dbReference type="SUPFAM" id="SSF55931">
    <property type="entry name" value="Glutamine synthetase/guanido kinase"/>
    <property type="match status" value="1"/>
</dbReference>
<dbReference type="InterPro" id="IPR008146">
    <property type="entry name" value="Gln_synth_cat_dom"/>
</dbReference>
<feature type="domain" description="GS catalytic" evidence="11">
    <location>
        <begin position="137"/>
        <end position="385"/>
    </location>
</feature>
<evidence type="ECO:0000259" key="10">
    <source>
        <dbReference type="PROSITE" id="PS51986"/>
    </source>
</evidence>
<dbReference type="GO" id="GO:0004356">
    <property type="term" value="F:glutamine synthetase activity"/>
    <property type="evidence" value="ECO:0007669"/>
    <property type="project" value="UniProtKB-EC"/>
</dbReference>
<dbReference type="AlphaFoldDB" id="H2DRI9"/>
<accession>H2DRI9</accession>
<dbReference type="EC" id="6.3.1.2" evidence="2 9"/>
<dbReference type="EMBL" id="JN650617">
    <property type="protein sequence ID" value="AEY79467.1"/>
    <property type="molecule type" value="mRNA"/>
</dbReference>
<name>H2DRI9_9CHLO</name>
<dbReference type="InterPro" id="IPR027302">
    <property type="entry name" value="Gln_synth_N_conserv_site"/>
</dbReference>
<evidence type="ECO:0000256" key="7">
    <source>
        <dbReference type="PROSITE-ProRule" id="PRU01330"/>
    </source>
</evidence>
<comment type="catalytic activity">
    <reaction evidence="6 9">
        <text>L-glutamate + NH4(+) + ATP = L-glutamine + ADP + phosphate + H(+)</text>
        <dbReference type="Rhea" id="RHEA:16169"/>
        <dbReference type="ChEBI" id="CHEBI:15378"/>
        <dbReference type="ChEBI" id="CHEBI:28938"/>
        <dbReference type="ChEBI" id="CHEBI:29985"/>
        <dbReference type="ChEBI" id="CHEBI:30616"/>
        <dbReference type="ChEBI" id="CHEBI:43474"/>
        <dbReference type="ChEBI" id="CHEBI:58359"/>
        <dbReference type="ChEBI" id="CHEBI:456216"/>
        <dbReference type="EC" id="6.3.1.2"/>
    </reaction>
</comment>
<evidence type="ECO:0000259" key="11">
    <source>
        <dbReference type="PROSITE" id="PS51987"/>
    </source>
</evidence>
<comment type="similarity">
    <text evidence="1 7 8">Belongs to the glutamine synthetase family.</text>
</comment>
<keyword evidence="5 9" id="KW-0067">ATP-binding</keyword>
<dbReference type="PANTHER" id="PTHR20852">
    <property type="entry name" value="GLUTAMINE SYNTHETASE"/>
    <property type="match status" value="1"/>
</dbReference>
<dbReference type="InterPro" id="IPR027303">
    <property type="entry name" value="Gln_synth_gly_rich_site"/>
</dbReference>
<dbReference type="Pfam" id="PF03951">
    <property type="entry name" value="Gln-synt_N"/>
    <property type="match status" value="1"/>
</dbReference>
<sequence>MATMMMMKPAQLAQRGAFGRAAAPAAGGRGLSVRANAAPKLVQKAEYIWTDGQEGEPHKGLLFNELRSKTKTFAKENGLDASEYPDWSYDGSSTNQAEGDNSDCIIRPVRVVPDPIRGAPHVLVMCEVFGPDGQPHPSNTRAKLREQLTPKALEQDCWFGFEQEYTMLARSGRPYGWPENGFPAPQGPYYCAVGSESVYGRPLVEAHLEACMAAGINISGCNAEVMPGQWEFQVGPSGPLDVGDEVHLARYLLHRLGEDFGIVVTFEPKPMVDWNGAGAHTNFSTKDMRQPGGMDAILASIEKLSKTHVEHISQYGLNNDQRLTGKFETSDIDTFKFGIADRGSSIRIPLPVQLKGYGYLEDRRPSANVDPYNVARLLIKSTINM</sequence>
<evidence type="ECO:0000313" key="12">
    <source>
        <dbReference type="EMBL" id="AEY79467.1"/>
    </source>
</evidence>
<proteinExistence type="evidence at transcript level"/>
<dbReference type="InterPro" id="IPR014746">
    <property type="entry name" value="Gln_synth/guanido_kin_cat_dom"/>
</dbReference>
<dbReference type="Gene3D" id="3.30.590.10">
    <property type="entry name" value="Glutamine synthetase/guanido kinase, catalytic domain"/>
    <property type="match status" value="1"/>
</dbReference>
<organism evidence="12">
    <name type="scientific">Dunaliella viridis</name>
    <dbReference type="NCBI Taxonomy" id="140095"/>
    <lineage>
        <taxon>Eukaryota</taxon>
        <taxon>Viridiplantae</taxon>
        <taxon>Chlorophyta</taxon>
        <taxon>core chlorophytes</taxon>
        <taxon>Chlorophyceae</taxon>
        <taxon>CS clade</taxon>
        <taxon>Chlamydomonadales</taxon>
        <taxon>Dunaliellaceae</taxon>
        <taxon>Dunaliella</taxon>
    </lineage>
</organism>
<evidence type="ECO:0000256" key="2">
    <source>
        <dbReference type="ARBA" id="ARBA00012937"/>
    </source>
</evidence>
<dbReference type="SUPFAM" id="SSF54368">
    <property type="entry name" value="Glutamine synthetase, N-terminal domain"/>
    <property type="match status" value="1"/>
</dbReference>
<evidence type="ECO:0000256" key="5">
    <source>
        <dbReference type="ARBA" id="ARBA00022840"/>
    </source>
</evidence>
<keyword evidence="4 9" id="KW-0547">Nucleotide-binding</keyword>
<dbReference type="PROSITE" id="PS51986">
    <property type="entry name" value="GS_BETA_GRASP"/>
    <property type="match status" value="1"/>
</dbReference>
<dbReference type="PROSITE" id="PS51987">
    <property type="entry name" value="GS_CATALYTIC"/>
    <property type="match status" value="1"/>
</dbReference>
<evidence type="ECO:0000256" key="6">
    <source>
        <dbReference type="ARBA" id="ARBA00049436"/>
    </source>
</evidence>
<evidence type="ECO:0000256" key="3">
    <source>
        <dbReference type="ARBA" id="ARBA00022598"/>
    </source>
</evidence>
<evidence type="ECO:0000256" key="9">
    <source>
        <dbReference type="RuleBase" id="RU004356"/>
    </source>
</evidence>
<protein>
    <recommendedName>
        <fullName evidence="2 9">Glutamine synthetase</fullName>
        <ecNumber evidence="2 9">6.3.1.2</ecNumber>
    </recommendedName>
</protein>
<evidence type="ECO:0000256" key="4">
    <source>
        <dbReference type="ARBA" id="ARBA00022741"/>
    </source>
</evidence>
<dbReference type="PROSITE" id="PS00181">
    <property type="entry name" value="GLNA_ATP"/>
    <property type="match status" value="1"/>
</dbReference>
<dbReference type="SMART" id="SM01230">
    <property type="entry name" value="Gln-synt_C"/>
    <property type="match status" value="1"/>
</dbReference>
<dbReference type="InterPro" id="IPR050292">
    <property type="entry name" value="Glutamine_Synthetase"/>
</dbReference>
<dbReference type="GO" id="GO:0005737">
    <property type="term" value="C:cytoplasm"/>
    <property type="evidence" value="ECO:0007669"/>
    <property type="project" value="TreeGrafter"/>
</dbReference>
<dbReference type="InterPro" id="IPR008147">
    <property type="entry name" value="Gln_synt_N"/>
</dbReference>
<dbReference type="InterPro" id="IPR036651">
    <property type="entry name" value="Gln_synt_N_sf"/>
</dbReference>
<dbReference type="GO" id="GO:0005524">
    <property type="term" value="F:ATP binding"/>
    <property type="evidence" value="ECO:0007669"/>
    <property type="project" value="UniProtKB-KW"/>
</dbReference>
<reference evidence="12" key="1">
    <citation type="journal article" date="2014" name="Gene">
        <title>Characterization of a glutamine synthetase gene DvGS2 from Dunaliella viridis and biochemical identification of DvGS2-transgenic Arabidopsis thaliana.</title>
        <authorList>
            <person name="Zhu C."/>
            <person name="Fan Q."/>
            <person name="Wang W."/>
            <person name="Shen C."/>
            <person name="Meng X."/>
            <person name="Tang Y."/>
            <person name="Mei B."/>
            <person name="Xu Z."/>
            <person name="Song R."/>
        </authorList>
    </citation>
    <scope>NUCLEOTIDE SEQUENCE</scope>
</reference>
<evidence type="ECO:0000256" key="8">
    <source>
        <dbReference type="RuleBase" id="RU000384"/>
    </source>
</evidence>
<dbReference type="FunFam" id="3.30.590.10:FF:000004">
    <property type="entry name" value="Glutamine synthetase"/>
    <property type="match status" value="1"/>
</dbReference>
<keyword evidence="3 9" id="KW-0436">Ligase</keyword>
<dbReference type="PANTHER" id="PTHR20852:SF57">
    <property type="entry name" value="GLUTAMINE SYNTHETASE 2 CYTOPLASMIC"/>
    <property type="match status" value="1"/>
</dbReference>
<dbReference type="GO" id="GO:0006542">
    <property type="term" value="P:glutamine biosynthetic process"/>
    <property type="evidence" value="ECO:0007669"/>
    <property type="project" value="InterPro"/>
</dbReference>
<dbReference type="Gene3D" id="3.10.20.70">
    <property type="entry name" value="Glutamine synthetase, N-terminal domain"/>
    <property type="match status" value="1"/>
</dbReference>